<name>A0ABD1DKZ1_CULPP</name>
<organism evidence="2 3">
    <name type="scientific">Culex pipiens pipiens</name>
    <name type="common">Northern house mosquito</name>
    <dbReference type="NCBI Taxonomy" id="38569"/>
    <lineage>
        <taxon>Eukaryota</taxon>
        <taxon>Metazoa</taxon>
        <taxon>Ecdysozoa</taxon>
        <taxon>Arthropoda</taxon>
        <taxon>Hexapoda</taxon>
        <taxon>Insecta</taxon>
        <taxon>Pterygota</taxon>
        <taxon>Neoptera</taxon>
        <taxon>Endopterygota</taxon>
        <taxon>Diptera</taxon>
        <taxon>Nematocera</taxon>
        <taxon>Culicoidea</taxon>
        <taxon>Culicidae</taxon>
        <taxon>Culicinae</taxon>
        <taxon>Culicini</taxon>
        <taxon>Culex</taxon>
        <taxon>Culex</taxon>
    </lineage>
</organism>
<comment type="caution">
    <text evidence="2">The sequence shown here is derived from an EMBL/GenBank/DDBJ whole genome shotgun (WGS) entry which is preliminary data.</text>
</comment>
<keyword evidence="3" id="KW-1185">Reference proteome</keyword>
<proteinExistence type="predicted"/>
<dbReference type="EMBL" id="JBEHCU010005285">
    <property type="protein sequence ID" value="KAL1400313.1"/>
    <property type="molecule type" value="Genomic_DNA"/>
</dbReference>
<protein>
    <submittedName>
        <fullName evidence="2">Uncharacterized protein</fullName>
    </submittedName>
</protein>
<evidence type="ECO:0000313" key="3">
    <source>
        <dbReference type="Proteomes" id="UP001562425"/>
    </source>
</evidence>
<gene>
    <name evidence="2" type="ORF">pipiens_007537</name>
</gene>
<dbReference type="Proteomes" id="UP001562425">
    <property type="component" value="Unassembled WGS sequence"/>
</dbReference>
<reference evidence="2 3" key="1">
    <citation type="submission" date="2024-05" db="EMBL/GenBank/DDBJ databases">
        <title>Culex pipiens pipiens assembly and annotation.</title>
        <authorList>
            <person name="Alout H."/>
            <person name="Durand T."/>
        </authorList>
    </citation>
    <scope>NUCLEOTIDE SEQUENCE [LARGE SCALE GENOMIC DNA]</scope>
    <source>
        <strain evidence="2">HA-2024</strain>
        <tissue evidence="2">Whole body</tissue>
    </source>
</reference>
<dbReference type="AlphaFoldDB" id="A0ABD1DKZ1"/>
<evidence type="ECO:0000256" key="1">
    <source>
        <dbReference type="SAM" id="MobiDB-lite"/>
    </source>
</evidence>
<feature type="compositionally biased region" description="Basic and acidic residues" evidence="1">
    <location>
        <begin position="106"/>
        <end position="135"/>
    </location>
</feature>
<feature type="compositionally biased region" description="Basic and acidic residues" evidence="1">
    <location>
        <begin position="184"/>
        <end position="213"/>
    </location>
</feature>
<sequence>MPVNGSNRPPWLKDRVDLVNKNVPPAWAAPAKADSNDVKTAPILKKPAVASATPKENGETTKTAKLQSKEIKVPIVVQQKKPAPPPLTKPEPMIKNTTPKMTVLREPPKPKPKEPSPDPDKTDTDSKSSKSEKSSSPEPKPFFKPPLKKVIRPPSEPKERSTSPEPKGFRVQLRKVPSNLKAPRVKEKLPEVQLKKVEKPLLEDIPKKEEAYPHKPSALRSESSKRSE</sequence>
<evidence type="ECO:0000313" key="2">
    <source>
        <dbReference type="EMBL" id="KAL1400313.1"/>
    </source>
</evidence>
<feature type="region of interest" description="Disordered" evidence="1">
    <location>
        <begin position="45"/>
        <end position="228"/>
    </location>
</feature>
<accession>A0ABD1DKZ1</accession>